<proteinExistence type="predicted"/>
<gene>
    <name evidence="1" type="ORF">101117UKE2_017</name>
</gene>
<protein>
    <submittedName>
        <fullName evidence="1">Uncharacterized protein</fullName>
    </submittedName>
</protein>
<evidence type="ECO:0000313" key="1">
    <source>
        <dbReference type="EMBL" id="QZI79583.1"/>
    </source>
</evidence>
<reference evidence="1 2" key="1">
    <citation type="submission" date="2021-05" db="EMBL/GenBank/DDBJ databases">
        <title>Naturally bred epsilon2 phages have an improved host range and effectivity in uropathogenic E. coli over their ancestor phages.</title>
        <authorList>
            <person name="Saez D."/>
            <person name="Loose M."/>
            <person name="Mutti M."/>
            <person name="Visram Z."/>
            <person name="Hitzenhammer E."/>
            <person name="Dippel D."/>
            <person name="Tisakova L."/>
            <person name="Schertler S."/>
            <person name="Wittmann J."/>
            <person name="Corsini L."/>
            <person name="Wagenlehner F."/>
        </authorList>
    </citation>
    <scope>NUCLEOTIDE SEQUENCE [LARGE SCALE GENOMIC DNA]</scope>
</reference>
<sequence length="38" mass="4600">MVACRPLLQHMFTQPLLCPSKRVYLIPKTYIFRYKVIM</sequence>
<name>A0AAE8C3E9_9CAUD</name>
<dbReference type="EMBL" id="MZ234019">
    <property type="protein sequence ID" value="QZI79583.1"/>
    <property type="molecule type" value="Genomic_DNA"/>
</dbReference>
<accession>A0AAE8C3E9</accession>
<organism evidence="1 2">
    <name type="scientific">Escherichia phage vB_EcoP-101117UKE2</name>
    <dbReference type="NCBI Taxonomy" id="2865796"/>
    <lineage>
        <taxon>Viruses</taxon>
        <taxon>Duplodnaviria</taxon>
        <taxon>Heunggongvirae</taxon>
        <taxon>Uroviricota</taxon>
        <taxon>Caudoviricetes</taxon>
        <taxon>Autographivirales</taxon>
        <taxon>Autosignataviridae</taxon>
        <taxon>Molineuxvirinae</taxon>
        <taxon>Rodentiumvirus</taxon>
        <taxon>Rodentiumvirus P101117UKE2</taxon>
    </lineage>
</organism>
<evidence type="ECO:0000313" key="2">
    <source>
        <dbReference type="Proteomes" id="UP000827235"/>
    </source>
</evidence>
<dbReference type="Proteomes" id="UP000827235">
    <property type="component" value="Segment"/>
</dbReference>
<keyword evidence="2" id="KW-1185">Reference proteome</keyword>